<keyword evidence="2" id="KW-0067">ATP-binding</keyword>
<dbReference type="STRING" id="74557.A0A1W0A1H6"/>
<keyword evidence="5" id="KW-1185">Reference proteome</keyword>
<proteinExistence type="predicted"/>
<evidence type="ECO:0000256" key="2">
    <source>
        <dbReference type="ARBA" id="ARBA00022840"/>
    </source>
</evidence>
<accession>A0A1W0A1H6</accession>
<name>A0A1W0A1H6_9STRA</name>
<dbReference type="EMBL" id="JNBS01000679">
    <property type="protein sequence ID" value="OQS04116.1"/>
    <property type="molecule type" value="Genomic_DNA"/>
</dbReference>
<dbReference type="Pfam" id="PF00733">
    <property type="entry name" value="Asn_synthase"/>
    <property type="match status" value="1"/>
</dbReference>
<dbReference type="PANTHER" id="PTHR11772:SF46">
    <property type="entry name" value="ASPARAGINE SYNTHETASE DOMAIN-CONTAINING PROTEIN"/>
    <property type="match status" value="1"/>
</dbReference>
<keyword evidence="1" id="KW-0547">Nucleotide-binding</keyword>
<dbReference type="CDD" id="cd01991">
    <property type="entry name" value="Asn_synthase_B_C"/>
    <property type="match status" value="1"/>
</dbReference>
<dbReference type="Gene3D" id="3.40.50.620">
    <property type="entry name" value="HUPs"/>
    <property type="match status" value="1"/>
</dbReference>
<dbReference type="AlphaFoldDB" id="A0A1W0A1H6"/>
<dbReference type="InterPro" id="IPR032037">
    <property type="entry name" value="MMACHC"/>
</dbReference>
<evidence type="ECO:0000256" key="1">
    <source>
        <dbReference type="ARBA" id="ARBA00022741"/>
    </source>
</evidence>
<dbReference type="SUPFAM" id="SSF52402">
    <property type="entry name" value="Adenine nucleotide alpha hydrolases-like"/>
    <property type="match status" value="1"/>
</dbReference>
<reference evidence="4 5" key="1">
    <citation type="journal article" date="2014" name="Genome Biol. Evol.">
        <title>The secreted proteins of Achlya hypogyna and Thraustotheca clavata identify the ancestral oomycete secretome and reveal gene acquisitions by horizontal gene transfer.</title>
        <authorList>
            <person name="Misner I."/>
            <person name="Blouin N."/>
            <person name="Leonard G."/>
            <person name="Richards T.A."/>
            <person name="Lane C.E."/>
        </authorList>
    </citation>
    <scope>NUCLEOTIDE SEQUENCE [LARGE SCALE GENOMIC DNA]</scope>
    <source>
        <strain evidence="4 5">ATCC 34112</strain>
    </source>
</reference>
<organism evidence="4 5">
    <name type="scientific">Thraustotheca clavata</name>
    <dbReference type="NCBI Taxonomy" id="74557"/>
    <lineage>
        <taxon>Eukaryota</taxon>
        <taxon>Sar</taxon>
        <taxon>Stramenopiles</taxon>
        <taxon>Oomycota</taxon>
        <taxon>Saprolegniomycetes</taxon>
        <taxon>Saprolegniales</taxon>
        <taxon>Achlyaceae</taxon>
        <taxon>Thraustotheca</taxon>
    </lineage>
</organism>
<dbReference type="InterPro" id="IPR050795">
    <property type="entry name" value="Asn_Synthetase"/>
</dbReference>
<sequence>MIPHWSAIVKSLETYLKPKGLDLIVPLQVGWYNDTVPETYKIPLADNRLIVLIGNNKNLWQPFVDAMDLESISDHPLNDYSMRVVTEAVEHLETDVEIKTDKVYWVHETEPGKMVAAGRMVLASGMARLSDELHLSVHPTFGPWFAQRAVLTFNSINGPDAPLYNAPPLEVNPKILQAVKAELDHALTLSKRPTPSNWTLWLRPRITFAPTHPYMYSEAQVMFHYSKSIEDRHKIIRASKLNQPLDYILDSPPEAAVACRSLIQKVLEEAAANKPDAILLSGGLDTSIIAEASASPIDNIKAIPPIMPVTAGITVRADPQAQDAVYAKSICDKLKIKHLCIDIPIEKLLERVPDVSRHLVSFDPMELRNSIVIYESLLRAKKEGYKCVVTGDGADELFAGYSFYQSMDEEKLAAYRQQIAKIMRFTSSVLAASMGIRVISPFLDKRVIDFALSLQKKDLIGERSPVPNGQTHGKLVLRRAFPEATSQWRAKEPIEQGSGTTKLRMGYFDNYPDTNTPFSTLQADCYATHRVVIRDREHLYFFHHFLEAFNNDLNNVPLQRFEKEDSCPACGFALPSKDQDFCVTCGFWPARTTTANKASADKAMAQLTSLLDSFKL</sequence>
<dbReference type="GO" id="GO:0006529">
    <property type="term" value="P:asparagine biosynthetic process"/>
    <property type="evidence" value="ECO:0007669"/>
    <property type="project" value="InterPro"/>
</dbReference>
<dbReference type="PANTHER" id="PTHR11772">
    <property type="entry name" value="ASPARAGINE SYNTHETASE"/>
    <property type="match status" value="1"/>
</dbReference>
<protein>
    <recommendedName>
        <fullName evidence="3">Asparagine synthetase domain-containing protein</fullName>
    </recommendedName>
</protein>
<dbReference type="OrthoDB" id="409189at2759"/>
<dbReference type="InterPro" id="IPR014729">
    <property type="entry name" value="Rossmann-like_a/b/a_fold"/>
</dbReference>
<evidence type="ECO:0000313" key="4">
    <source>
        <dbReference type="EMBL" id="OQS04116.1"/>
    </source>
</evidence>
<gene>
    <name evidence="4" type="ORF">THRCLA_03615</name>
</gene>
<evidence type="ECO:0000313" key="5">
    <source>
        <dbReference type="Proteomes" id="UP000243217"/>
    </source>
</evidence>
<evidence type="ECO:0000259" key="3">
    <source>
        <dbReference type="Pfam" id="PF00733"/>
    </source>
</evidence>
<dbReference type="Proteomes" id="UP000243217">
    <property type="component" value="Unassembled WGS sequence"/>
</dbReference>
<comment type="caution">
    <text evidence="4">The sequence shown here is derived from an EMBL/GenBank/DDBJ whole genome shotgun (WGS) entry which is preliminary data.</text>
</comment>
<dbReference type="Pfam" id="PF16690">
    <property type="entry name" value="MMACHC"/>
    <property type="match status" value="1"/>
</dbReference>
<dbReference type="GO" id="GO:0005524">
    <property type="term" value="F:ATP binding"/>
    <property type="evidence" value="ECO:0007669"/>
    <property type="project" value="UniProtKB-KW"/>
</dbReference>
<dbReference type="InterPro" id="IPR001962">
    <property type="entry name" value="Asn_synthase"/>
</dbReference>
<feature type="domain" description="Asparagine synthetase" evidence="3">
    <location>
        <begin position="266"/>
        <end position="410"/>
    </location>
</feature>
<dbReference type="GO" id="GO:0005829">
    <property type="term" value="C:cytosol"/>
    <property type="evidence" value="ECO:0007669"/>
    <property type="project" value="TreeGrafter"/>
</dbReference>
<dbReference type="GO" id="GO:0004066">
    <property type="term" value="F:asparagine synthase (glutamine-hydrolyzing) activity"/>
    <property type="evidence" value="ECO:0007669"/>
    <property type="project" value="InterPro"/>
</dbReference>